<reference evidence="2" key="1">
    <citation type="journal article" date="2019" name="Int. J. Syst. Evol. Microbiol.">
        <title>The Global Catalogue of Microorganisms (GCM) 10K type strain sequencing project: providing services to taxonomists for standard genome sequencing and annotation.</title>
        <authorList>
            <consortium name="The Broad Institute Genomics Platform"/>
            <consortium name="The Broad Institute Genome Sequencing Center for Infectious Disease"/>
            <person name="Wu L."/>
            <person name="Ma J."/>
        </authorList>
    </citation>
    <scope>NUCLEOTIDE SEQUENCE [LARGE SCALE GENOMIC DNA]</scope>
    <source>
        <strain evidence="2">CGMCC 4.7177</strain>
    </source>
</reference>
<gene>
    <name evidence="1" type="ORF">ACFSFY_12605</name>
</gene>
<dbReference type="InterPro" id="IPR021111">
    <property type="entry name" value="Hexamer_Tyr-coord_heme_pr_HTHP"/>
</dbReference>
<dbReference type="RefSeq" id="WP_381538537.1">
    <property type="nucleotide sequence ID" value="NZ_JBHUGI010000032.1"/>
</dbReference>
<dbReference type="Proteomes" id="UP001597218">
    <property type="component" value="Unassembled WGS sequence"/>
</dbReference>
<dbReference type="Gene3D" id="6.10.80.10">
    <property type="entry name" value="Hexameric tyrosine-coordinated heme protein (HTHP)"/>
    <property type="match status" value="1"/>
</dbReference>
<dbReference type="EMBL" id="JBHUGI010000032">
    <property type="protein sequence ID" value="MFD1928874.1"/>
    <property type="molecule type" value="Genomic_DNA"/>
</dbReference>
<keyword evidence="2" id="KW-1185">Reference proteome</keyword>
<sequence length="74" mass="8350">MEDWITSLQTDTPQKGFELAIVLAQKGVMYTQPSAEVRAELRKVYSNNPNSLIMASHVVANYFQTVAAANNYWK</sequence>
<name>A0ABW4SKD1_9BACL</name>
<protein>
    <submittedName>
        <fullName evidence="1">Hexameric tyrosine-coordinated heme protein</fullName>
    </submittedName>
</protein>
<dbReference type="InterPro" id="IPR038125">
    <property type="entry name" value="HTHP_sf"/>
</dbReference>
<evidence type="ECO:0000313" key="2">
    <source>
        <dbReference type="Proteomes" id="UP001597218"/>
    </source>
</evidence>
<proteinExistence type="predicted"/>
<accession>A0ABW4SKD1</accession>
<comment type="caution">
    <text evidence="1">The sequence shown here is derived from an EMBL/GenBank/DDBJ whole genome shotgun (WGS) entry which is preliminary data.</text>
</comment>
<dbReference type="Pfam" id="PF11534">
    <property type="entry name" value="HTHP"/>
    <property type="match status" value="1"/>
</dbReference>
<organism evidence="1 2">
    <name type="scientific">Sporosarcina siberiensis</name>
    <dbReference type="NCBI Taxonomy" id="1365606"/>
    <lineage>
        <taxon>Bacteria</taxon>
        <taxon>Bacillati</taxon>
        <taxon>Bacillota</taxon>
        <taxon>Bacilli</taxon>
        <taxon>Bacillales</taxon>
        <taxon>Caryophanaceae</taxon>
        <taxon>Sporosarcina</taxon>
    </lineage>
</organism>
<evidence type="ECO:0000313" key="1">
    <source>
        <dbReference type="EMBL" id="MFD1928874.1"/>
    </source>
</evidence>